<proteinExistence type="predicted"/>
<gene>
    <name evidence="1" type="ORF">MIMGU_mgv1a005416mg</name>
</gene>
<dbReference type="EMBL" id="KI630735">
    <property type="protein sequence ID" value="EYU34026.1"/>
    <property type="molecule type" value="Genomic_DNA"/>
</dbReference>
<dbReference type="Proteomes" id="UP000030748">
    <property type="component" value="Unassembled WGS sequence"/>
</dbReference>
<accession>A0A022R1B7</accession>
<keyword evidence="2" id="KW-1185">Reference proteome</keyword>
<sequence length="484" mass="54099">MADKEPNGAEFTLKVMVNKQKTKVLFAEIESDFADVLLSFLTLPLGKIVRVLKKHYADDQLTRVNIGSLTTLYDGLSNLNNVCFWTDGCKEMLLDPRSSLEAECRKLKLDIHETQSTKYFLCENSKCSYSTAASVYRDTVKCSCGKTMKREVDLKEFQSDSKNGVFTINAASFLISDNLRMMPNVAVSIMQTLTNLGITDSVGAELMNVTFRFDEVMDLLKGSLLSQTPLTDIVFKKGKIESATKKYETETVLDPIEKEADSNSKKMILKLMVQESTNKLLFAQAEEDFVDFLFSLLTIPLGGVLDCVLGSVNTITTGLKSIENLYKSVATLIDDKYLVNPDAKTKLMKPKLIHGCMPKNQILPLNEESSQRLCYNRDVDLGKEWLSYSYYGRALCLKGQRDYVKGPTMYMVSDDLTVAPLCMIASLSIMKEMKIPLSDVKEVEVQIGLHEALSILKASLTSTCALTDGLMIKPVSIKKPKREH</sequence>
<protein>
    <recommendedName>
        <fullName evidence="3">DUF674 domain-containing protein</fullName>
    </recommendedName>
</protein>
<evidence type="ECO:0000313" key="1">
    <source>
        <dbReference type="EMBL" id="EYU34026.1"/>
    </source>
</evidence>
<dbReference type="PhylomeDB" id="A0A022R1B7"/>
<name>A0A022R1B7_ERYGU</name>
<dbReference type="InterPro" id="IPR007750">
    <property type="entry name" value="DUF674"/>
</dbReference>
<reference evidence="1 2" key="1">
    <citation type="journal article" date="2013" name="Proc. Natl. Acad. Sci. U.S.A.">
        <title>Fine-scale variation in meiotic recombination in Mimulus inferred from population shotgun sequencing.</title>
        <authorList>
            <person name="Hellsten U."/>
            <person name="Wright K.M."/>
            <person name="Jenkins J."/>
            <person name="Shu S."/>
            <person name="Yuan Y."/>
            <person name="Wessler S.R."/>
            <person name="Schmutz J."/>
            <person name="Willis J.H."/>
            <person name="Rokhsar D.S."/>
        </authorList>
    </citation>
    <scope>NUCLEOTIDE SEQUENCE [LARGE SCALE GENOMIC DNA]</scope>
    <source>
        <strain evidence="2">cv. DUN x IM62</strain>
    </source>
</reference>
<evidence type="ECO:0000313" key="2">
    <source>
        <dbReference type="Proteomes" id="UP000030748"/>
    </source>
</evidence>
<dbReference type="OrthoDB" id="1099638at2759"/>
<dbReference type="KEGG" id="egt:105961745"/>
<dbReference type="Pfam" id="PF05056">
    <property type="entry name" value="DUF674"/>
    <property type="match status" value="1"/>
</dbReference>
<dbReference type="AlphaFoldDB" id="A0A022R1B7"/>
<dbReference type="PANTHER" id="PTHR33103">
    <property type="entry name" value="OS01G0153900 PROTEIN"/>
    <property type="match status" value="1"/>
</dbReference>
<dbReference type="PANTHER" id="PTHR33103:SF27">
    <property type="entry name" value="OS04G0594700 PROTEIN"/>
    <property type="match status" value="1"/>
</dbReference>
<evidence type="ECO:0008006" key="3">
    <source>
        <dbReference type="Google" id="ProtNLM"/>
    </source>
</evidence>
<dbReference type="eggNOG" id="ENOG502RI50">
    <property type="taxonomic scope" value="Eukaryota"/>
</dbReference>
<dbReference type="OMA" id="QVIRICE"/>
<organism evidence="1 2">
    <name type="scientific">Erythranthe guttata</name>
    <name type="common">Yellow monkey flower</name>
    <name type="synonym">Mimulus guttatus</name>
    <dbReference type="NCBI Taxonomy" id="4155"/>
    <lineage>
        <taxon>Eukaryota</taxon>
        <taxon>Viridiplantae</taxon>
        <taxon>Streptophyta</taxon>
        <taxon>Embryophyta</taxon>
        <taxon>Tracheophyta</taxon>
        <taxon>Spermatophyta</taxon>
        <taxon>Magnoliopsida</taxon>
        <taxon>eudicotyledons</taxon>
        <taxon>Gunneridae</taxon>
        <taxon>Pentapetalae</taxon>
        <taxon>asterids</taxon>
        <taxon>lamiids</taxon>
        <taxon>Lamiales</taxon>
        <taxon>Phrymaceae</taxon>
        <taxon>Erythranthe</taxon>
    </lineage>
</organism>